<dbReference type="InterPro" id="IPR019657">
    <property type="entry name" value="ComFB"/>
</dbReference>
<evidence type="ECO:0008006" key="3">
    <source>
        <dbReference type="Google" id="ProtNLM"/>
    </source>
</evidence>
<protein>
    <recommendedName>
        <fullName evidence="3">Late competence development protein ComFB</fullName>
    </recommendedName>
</protein>
<evidence type="ECO:0000256" key="1">
    <source>
        <dbReference type="SAM" id="MobiDB-lite"/>
    </source>
</evidence>
<feature type="compositionally biased region" description="Low complexity" evidence="1">
    <location>
        <begin position="94"/>
        <end position="114"/>
    </location>
</feature>
<name>A0A644WWV4_9ZZZZ</name>
<reference evidence="2" key="1">
    <citation type="submission" date="2019-08" db="EMBL/GenBank/DDBJ databases">
        <authorList>
            <person name="Kucharzyk K."/>
            <person name="Murdoch R.W."/>
            <person name="Higgins S."/>
            <person name="Loffler F."/>
        </authorList>
    </citation>
    <scope>NUCLEOTIDE SEQUENCE</scope>
</reference>
<feature type="region of interest" description="Disordered" evidence="1">
    <location>
        <begin position="26"/>
        <end position="77"/>
    </location>
</feature>
<dbReference type="Pfam" id="PF10719">
    <property type="entry name" value="ComFB"/>
    <property type="match status" value="1"/>
</dbReference>
<proteinExistence type="predicted"/>
<dbReference type="AlphaFoldDB" id="A0A644WWV4"/>
<feature type="compositionally biased region" description="Basic and acidic residues" evidence="1">
    <location>
        <begin position="52"/>
        <end position="77"/>
    </location>
</feature>
<gene>
    <name evidence="2" type="ORF">SDC9_54614</name>
</gene>
<accession>A0A644WWV4</accession>
<organism evidence="2">
    <name type="scientific">bioreactor metagenome</name>
    <dbReference type="NCBI Taxonomy" id="1076179"/>
    <lineage>
        <taxon>unclassified sequences</taxon>
        <taxon>metagenomes</taxon>
        <taxon>ecological metagenomes</taxon>
    </lineage>
</organism>
<dbReference type="EMBL" id="VSSQ01001435">
    <property type="protein sequence ID" value="MPM08302.1"/>
    <property type="molecule type" value="Genomic_DNA"/>
</dbReference>
<feature type="compositionally biased region" description="Pro residues" evidence="1">
    <location>
        <begin position="35"/>
        <end position="44"/>
    </location>
</feature>
<sequence>MPANRKITNKTAHVLNVITAGQEAEDIPAAAPAPAAAPPPPPSPAVSSTVVEVEHAPEELSDQIREALSEELARGEDDSFSVFQPETVQVSNTAPAASASPSASPAASQPPISSVKAQSALPVRQNSCPSQAEEGDGIEYINIMQALVDEKAPKYIQLLGVCPCSRCLADVKALALSHLEPKYIVLRQSQKLLYSAYENHYNAAVISQIISACRVVIENPRH</sequence>
<comment type="caution">
    <text evidence="2">The sequence shown here is derived from an EMBL/GenBank/DDBJ whole genome shotgun (WGS) entry which is preliminary data.</text>
</comment>
<evidence type="ECO:0000313" key="2">
    <source>
        <dbReference type="EMBL" id="MPM08302.1"/>
    </source>
</evidence>
<feature type="region of interest" description="Disordered" evidence="1">
    <location>
        <begin position="91"/>
        <end position="132"/>
    </location>
</feature>